<keyword evidence="4" id="KW-0805">Transcription regulation</keyword>
<evidence type="ECO:0000256" key="2">
    <source>
        <dbReference type="ARBA" id="ARBA00013184"/>
    </source>
</evidence>
<feature type="domain" description="KIX" evidence="8">
    <location>
        <begin position="791"/>
        <end position="870"/>
    </location>
</feature>
<dbReference type="PANTHER" id="PTHR13808">
    <property type="entry name" value="CBP/P300-RELATED"/>
    <property type="match status" value="1"/>
</dbReference>
<reference evidence="10" key="1">
    <citation type="submission" date="2025-08" db="UniProtKB">
        <authorList>
            <consortium name="RefSeq"/>
        </authorList>
    </citation>
    <scope>IDENTIFICATION</scope>
    <source>
        <tissue evidence="10">Blood</tissue>
    </source>
</reference>
<dbReference type="InterPro" id="IPR013178">
    <property type="entry name" value="Histone_AcTrfase_Rtt109/CBP"/>
</dbReference>
<feature type="compositionally biased region" description="Basic and acidic residues" evidence="7">
    <location>
        <begin position="714"/>
        <end position="723"/>
    </location>
</feature>
<evidence type="ECO:0000256" key="4">
    <source>
        <dbReference type="ARBA" id="ARBA00023015"/>
    </source>
</evidence>
<evidence type="ECO:0000313" key="10">
    <source>
        <dbReference type="RefSeq" id="XP_034286794.2"/>
    </source>
</evidence>
<feature type="compositionally biased region" description="Basic and acidic residues" evidence="7">
    <location>
        <begin position="111"/>
        <end position="131"/>
    </location>
</feature>
<keyword evidence="5" id="KW-0804">Transcription</keyword>
<comment type="subcellular location">
    <subcellularLocation>
        <location evidence="1">Nucleus</location>
    </subcellularLocation>
</comment>
<keyword evidence="6" id="KW-0539">Nucleus</keyword>
<dbReference type="InterPro" id="IPR003101">
    <property type="entry name" value="KIX_dom"/>
</dbReference>
<dbReference type="PROSITE" id="PS50952">
    <property type="entry name" value="KIX"/>
    <property type="match status" value="1"/>
</dbReference>
<feature type="region of interest" description="Disordered" evidence="7">
    <location>
        <begin position="967"/>
        <end position="990"/>
    </location>
</feature>
<evidence type="ECO:0000256" key="3">
    <source>
        <dbReference type="ARBA" id="ARBA00022679"/>
    </source>
</evidence>
<proteinExistence type="predicted"/>
<dbReference type="AlphaFoldDB" id="A0A6P9CUI3"/>
<dbReference type="GO" id="GO:0006355">
    <property type="term" value="P:regulation of DNA-templated transcription"/>
    <property type="evidence" value="ECO:0007669"/>
    <property type="project" value="InterPro"/>
</dbReference>
<feature type="region of interest" description="Disordered" evidence="7">
    <location>
        <begin position="96"/>
        <end position="142"/>
    </location>
</feature>
<evidence type="ECO:0000256" key="1">
    <source>
        <dbReference type="ARBA" id="ARBA00004123"/>
    </source>
</evidence>
<feature type="compositionally biased region" description="Polar residues" evidence="7">
    <location>
        <begin position="969"/>
        <end position="984"/>
    </location>
</feature>
<dbReference type="GeneID" id="117673491"/>
<dbReference type="EC" id="2.3.1.48" evidence="2"/>
<dbReference type="KEGG" id="pgut:117673491"/>
<dbReference type="PANTHER" id="PTHR13808:SF34">
    <property type="entry name" value="CREB-BINDING PROTEIN"/>
    <property type="match status" value="1"/>
</dbReference>
<evidence type="ECO:0000313" key="9">
    <source>
        <dbReference type="Proteomes" id="UP001652622"/>
    </source>
</evidence>
<keyword evidence="9" id="KW-1185">Reference proteome</keyword>
<evidence type="ECO:0000259" key="8">
    <source>
        <dbReference type="PROSITE" id="PS50952"/>
    </source>
</evidence>
<gene>
    <name evidence="10" type="primary">LOC117673491</name>
</gene>
<evidence type="ECO:0000256" key="6">
    <source>
        <dbReference type="ARBA" id="ARBA00023242"/>
    </source>
</evidence>
<dbReference type="InParanoid" id="A0A6P9CUI3"/>
<feature type="region of interest" description="Disordered" evidence="7">
    <location>
        <begin position="711"/>
        <end position="770"/>
    </location>
</feature>
<dbReference type="Pfam" id="PF02172">
    <property type="entry name" value="KIX"/>
    <property type="match status" value="1"/>
</dbReference>
<dbReference type="RefSeq" id="XP_034286794.2">
    <property type="nucleotide sequence ID" value="XM_034430903.2"/>
</dbReference>
<protein>
    <recommendedName>
        <fullName evidence="2">histone acetyltransferase</fullName>
        <ecNumber evidence="2">2.3.1.48</ecNumber>
    </recommendedName>
</protein>
<dbReference type="Proteomes" id="UP001652622">
    <property type="component" value="Unplaced"/>
</dbReference>
<dbReference type="GO" id="GO:0005654">
    <property type="term" value="C:nucleoplasm"/>
    <property type="evidence" value="ECO:0007669"/>
    <property type="project" value="UniProtKB-ARBA"/>
</dbReference>
<dbReference type="InterPro" id="IPR036529">
    <property type="entry name" value="KIX_dom_sf"/>
</dbReference>
<sequence length="1192" mass="128426">MACLLAEAEALLAERVSAPVRARWRREVKLPRMSLEGCLEQLSEARRGREALLARAGPLSEAKQERLQTFLRLEMALLREMQALRERALASAFAIAKKGEPPPPPPPGGPGREEGGGEARRPGSPAREEGGPRVVSAAEAASQAKAAAQREALAEALWEPGGVGDLIAKSGDLQLALEQLVGERLGEALRGLERAVRGEGRARVRQLLAVRDALLEQEGGWAERAGALRGEARALRGAARPGALREKAAALRDCLAEAPLEELRPALEKALALLEKTDSWWVAWLEKALWAAPLEEAEAARREARALSAALQEQQVPEREGEAGPVGLLLRALEGEGSEASAAAAPRWGSLEEMRDALQSAPFDEVFALLKQPRALRQALQESPEAEEPGELLAVLGALEEAFGRARPGAWREQLSALRGGRWEEEAAALLEKVWALKTEVFLLASDLDSEEKVAALAEELRALREAAAAAPLGDREALREKLAALQAALQALPVREVLLLRAKAKALRKAATDFWTEPLAEADALLAEADALQEALARSALREALWAKAQELRGALREIAKKKISVLSYYLWNVLWSPLWKKVGDMQRALWKTPRKEEGAVQEKLADLEHALDEILEDNLSGLPRILYALPGIVTALQKKVHAVRESLQETPPEMAVALQGKVVAMQEALWKIPFKEAHLMQEDLKAYCLALQRKVEAWWAQPLEAAPAKVPPRMERRDTGWTRRGAPEPAAADPGDAEVGGTRQPGVPSPALLATPGAPNPSTGEAAPAVGAGRFQYSALKAIPHSHFQQRKDWYENTDQDLRDYVVQRLVHAIFPAPDLAVLKDHQVEKVVSYGKKVEGDVYQSTNHWDVYCCLIMVKLFKIEKELREKRTFRGHKQGTADGQASPVGPTQPGVLLSSQLGAPEVPLSPTRDPPGVSQLNPMSIWTIQNSPTLLDPPAASPANPPAQTHDEEAALTMAASPPWMPQPQSAMRASSGTISSPPSAPGQFLPPHLFPAPLGALDTSGGILGESVLQGGGVQGLDPGSPISYSAPTVAPLPPHALPGAQSESASLGPMVGAAPPGLSPEPPPQQQPPPPCPKPAPGPGTLGDPHFGTREASSHGLLGKRRRLADGAWRASPASSSPSALPDAQAQQSLVTLESLQRSLEDLRISVLRNLGAVHRQVEALEKRIHTLERWRAETEGRQQLPQP</sequence>
<name>A0A6P9CUI3_PANGU</name>
<evidence type="ECO:0000256" key="7">
    <source>
        <dbReference type="SAM" id="MobiDB-lite"/>
    </source>
</evidence>
<feature type="region of interest" description="Disordered" evidence="7">
    <location>
        <begin position="1041"/>
        <end position="1135"/>
    </location>
</feature>
<dbReference type="GO" id="GO:0003712">
    <property type="term" value="F:transcription coregulator activity"/>
    <property type="evidence" value="ECO:0007669"/>
    <property type="project" value="InterPro"/>
</dbReference>
<feature type="compositionally biased region" description="Low complexity" evidence="7">
    <location>
        <begin position="133"/>
        <end position="142"/>
    </location>
</feature>
<evidence type="ECO:0000256" key="5">
    <source>
        <dbReference type="ARBA" id="ARBA00023163"/>
    </source>
</evidence>
<dbReference type="SUPFAM" id="SSF47040">
    <property type="entry name" value="Kix domain of CBP (creb binding protein)"/>
    <property type="match status" value="1"/>
</dbReference>
<feature type="compositionally biased region" description="Pro residues" evidence="7">
    <location>
        <begin position="1065"/>
        <end position="1086"/>
    </location>
</feature>
<keyword evidence="3" id="KW-0808">Transferase</keyword>
<dbReference type="Gene3D" id="1.10.246.20">
    <property type="entry name" value="Coactivator CBP, KIX domain"/>
    <property type="match status" value="1"/>
</dbReference>
<organism evidence="9 10">
    <name type="scientific">Pantherophis guttatus</name>
    <name type="common">Corn snake</name>
    <name type="synonym">Elaphe guttata</name>
    <dbReference type="NCBI Taxonomy" id="94885"/>
    <lineage>
        <taxon>Eukaryota</taxon>
        <taxon>Metazoa</taxon>
        <taxon>Chordata</taxon>
        <taxon>Craniata</taxon>
        <taxon>Vertebrata</taxon>
        <taxon>Euteleostomi</taxon>
        <taxon>Lepidosauria</taxon>
        <taxon>Squamata</taxon>
        <taxon>Bifurcata</taxon>
        <taxon>Unidentata</taxon>
        <taxon>Episquamata</taxon>
        <taxon>Toxicofera</taxon>
        <taxon>Serpentes</taxon>
        <taxon>Colubroidea</taxon>
        <taxon>Colubridae</taxon>
        <taxon>Colubrinae</taxon>
        <taxon>Pantherophis</taxon>
    </lineage>
</organism>
<feature type="compositionally biased region" description="Low complexity" evidence="7">
    <location>
        <begin position="1119"/>
        <end position="1135"/>
    </location>
</feature>
<accession>A0A6P9CUI3</accession>